<dbReference type="InterPro" id="IPR036928">
    <property type="entry name" value="AS_sf"/>
</dbReference>
<dbReference type="InterPro" id="IPR020556">
    <property type="entry name" value="Amidase_CS"/>
</dbReference>
<dbReference type="InterPro" id="IPR000120">
    <property type="entry name" value="Amidase"/>
</dbReference>
<dbReference type="InterPro" id="IPR023631">
    <property type="entry name" value="Amidase_dom"/>
</dbReference>
<dbReference type="EMBL" id="FRAF01000009">
    <property type="protein sequence ID" value="SHK16888.1"/>
    <property type="molecule type" value="Genomic_DNA"/>
</dbReference>
<dbReference type="PANTHER" id="PTHR11895:SF176">
    <property type="entry name" value="AMIDASE AMID-RELATED"/>
    <property type="match status" value="1"/>
</dbReference>
<dbReference type="STRING" id="1830138.SAMN05443507_10998"/>
<name>A0A1M6Q9Q8_9BACL</name>
<evidence type="ECO:0000313" key="2">
    <source>
        <dbReference type="EMBL" id="SHK16888.1"/>
    </source>
</evidence>
<gene>
    <name evidence="2" type="ORF">SAMN05443507_10998</name>
</gene>
<accession>A0A1M6Q9Q8</accession>
<dbReference type="OrthoDB" id="9811471at2"/>
<keyword evidence="3" id="KW-1185">Reference proteome</keyword>
<dbReference type="Proteomes" id="UP000184016">
    <property type="component" value="Unassembled WGS sequence"/>
</dbReference>
<reference evidence="3" key="1">
    <citation type="submission" date="2016-11" db="EMBL/GenBank/DDBJ databases">
        <authorList>
            <person name="Varghese N."/>
            <person name="Submissions S."/>
        </authorList>
    </citation>
    <scope>NUCLEOTIDE SEQUENCE [LARGE SCALE GENOMIC DNA]</scope>
    <source>
        <strain evidence="3">USBA-503</strain>
    </source>
</reference>
<dbReference type="RefSeq" id="WP_072873818.1">
    <property type="nucleotide sequence ID" value="NZ_FRAF01000009.1"/>
</dbReference>
<feature type="domain" description="Amidase" evidence="1">
    <location>
        <begin position="24"/>
        <end position="444"/>
    </location>
</feature>
<dbReference type="Gene3D" id="3.90.1300.10">
    <property type="entry name" value="Amidase signature (AS) domain"/>
    <property type="match status" value="1"/>
</dbReference>
<dbReference type="Pfam" id="PF01425">
    <property type="entry name" value="Amidase"/>
    <property type="match status" value="1"/>
</dbReference>
<dbReference type="PROSITE" id="PS00571">
    <property type="entry name" value="AMIDASES"/>
    <property type="match status" value="1"/>
</dbReference>
<keyword evidence="2" id="KW-0808">Transferase</keyword>
<proteinExistence type="predicted"/>
<dbReference type="AlphaFoldDB" id="A0A1M6Q9Q8"/>
<organism evidence="2 3">
    <name type="scientific">Alicyclobacillus tolerans</name>
    <dbReference type="NCBI Taxonomy" id="90970"/>
    <lineage>
        <taxon>Bacteria</taxon>
        <taxon>Bacillati</taxon>
        <taxon>Bacillota</taxon>
        <taxon>Bacilli</taxon>
        <taxon>Bacillales</taxon>
        <taxon>Alicyclobacillaceae</taxon>
        <taxon>Alicyclobacillus</taxon>
    </lineage>
</organism>
<dbReference type="GO" id="GO:0016740">
    <property type="term" value="F:transferase activity"/>
    <property type="evidence" value="ECO:0007669"/>
    <property type="project" value="UniProtKB-KW"/>
</dbReference>
<protein>
    <submittedName>
        <fullName evidence="2">Aspartyl/glutamyl-tRNA(Asn/Gln) amidotransferase subunit A</fullName>
    </submittedName>
</protein>
<evidence type="ECO:0000313" key="3">
    <source>
        <dbReference type="Proteomes" id="UP000184016"/>
    </source>
</evidence>
<sequence length="465" mass="51169">MTGEYWTLTKAHQALARRQLSARELAEAHLQQIHAHNSQLRAFLYINEDILQLAQEQDKKRAQGSFLPPLAGLPIAIKDLFHTKDMPTTYGSRYFAHHQPLADAPSVARLRELGALLIGKTHLHEFAFGTTSENIHYGHVRNPWNRSKIAGGSSGGSAVALASGMSLAALGTDTGGSVRIPAALTGTVGLKPSFGLISKEGVFPLAPSLDHVGPMTLSVDDAAWMLSLLTASSHEQAMRMSPDDHPYLPYSLPEPIRAGVIRPYFFDRCHPGVVDKITSLLRVLETRWLKRIDLSLSGLERVQEYQRVLITTEAYALHRQRLQENDSLFGDDVRDRLNSAKSLSAIEFLDALHFQKEFTAEMTEKFAIVDVLVMPTVPIPATDIGQSKVFVGSHEMPVRSLLNRNTQPFNFTGLPALSIPVGLLDGLPVGLQLVGPLGSERKLLSIGKFIEEAVQWNPLAPMHRA</sequence>
<evidence type="ECO:0000259" key="1">
    <source>
        <dbReference type="Pfam" id="PF01425"/>
    </source>
</evidence>
<dbReference type="SUPFAM" id="SSF75304">
    <property type="entry name" value="Amidase signature (AS) enzymes"/>
    <property type="match status" value="1"/>
</dbReference>
<dbReference type="PANTHER" id="PTHR11895">
    <property type="entry name" value="TRANSAMIDASE"/>
    <property type="match status" value="1"/>
</dbReference>